<sequence>MTRRGALIDQESDSALKLNEVFRYEELQTAFSELDTLDWHTACGDEVTTLEQWPKNVNNDTMERSFDSLAKSFRDSGTLLF</sequence>
<evidence type="ECO:0000313" key="1">
    <source>
        <dbReference type="EMBL" id="GLB39118.1"/>
    </source>
</evidence>
<reference evidence="1" key="1">
    <citation type="submission" date="2022-07" db="EMBL/GenBank/DDBJ databases">
        <title>The genome of Lyophyllum shimeji provides insight into the initial evolution of ectomycorrhizal fungal genome.</title>
        <authorList>
            <person name="Kobayashi Y."/>
            <person name="Shibata T."/>
            <person name="Hirakawa H."/>
            <person name="Shigenobu S."/>
            <person name="Nishiyama T."/>
            <person name="Yamada A."/>
            <person name="Hasebe M."/>
            <person name="Kawaguchi M."/>
        </authorList>
    </citation>
    <scope>NUCLEOTIDE SEQUENCE</scope>
    <source>
        <strain evidence="1">AT787</strain>
    </source>
</reference>
<evidence type="ECO:0000313" key="2">
    <source>
        <dbReference type="Proteomes" id="UP001063166"/>
    </source>
</evidence>
<comment type="caution">
    <text evidence="1">The sequence shown here is derived from an EMBL/GenBank/DDBJ whole genome shotgun (WGS) entry which is preliminary data.</text>
</comment>
<organism evidence="1 2">
    <name type="scientific">Lyophyllum shimeji</name>
    <name type="common">Hon-shimeji</name>
    <name type="synonym">Tricholoma shimeji</name>
    <dbReference type="NCBI Taxonomy" id="47721"/>
    <lineage>
        <taxon>Eukaryota</taxon>
        <taxon>Fungi</taxon>
        <taxon>Dikarya</taxon>
        <taxon>Basidiomycota</taxon>
        <taxon>Agaricomycotina</taxon>
        <taxon>Agaricomycetes</taxon>
        <taxon>Agaricomycetidae</taxon>
        <taxon>Agaricales</taxon>
        <taxon>Tricholomatineae</taxon>
        <taxon>Lyophyllaceae</taxon>
        <taxon>Lyophyllum</taxon>
    </lineage>
</organism>
<gene>
    <name evidence="1" type="ORF">LshimejAT787_0602800</name>
</gene>
<dbReference type="AlphaFoldDB" id="A0A9P3PNH3"/>
<accession>A0A9P3PNH3</accession>
<dbReference type="EMBL" id="BRPK01000006">
    <property type="protein sequence ID" value="GLB39118.1"/>
    <property type="molecule type" value="Genomic_DNA"/>
</dbReference>
<protein>
    <submittedName>
        <fullName evidence="1">Uncharacterized protein</fullName>
    </submittedName>
</protein>
<name>A0A9P3PNH3_LYOSH</name>
<dbReference type="Proteomes" id="UP001063166">
    <property type="component" value="Unassembled WGS sequence"/>
</dbReference>
<keyword evidence="2" id="KW-1185">Reference proteome</keyword>
<proteinExistence type="predicted"/>